<keyword evidence="5" id="KW-1185">Reference proteome</keyword>
<dbReference type="Pfam" id="PF09811">
    <property type="entry name" value="Yae1_N"/>
    <property type="match status" value="1"/>
</dbReference>
<dbReference type="EMBL" id="JAEUBG010005137">
    <property type="protein sequence ID" value="KAH3678163.1"/>
    <property type="molecule type" value="Genomic_DNA"/>
</dbReference>
<evidence type="ECO:0000259" key="3">
    <source>
        <dbReference type="Pfam" id="PF09811"/>
    </source>
</evidence>
<gene>
    <name evidence="4" type="ORF">WICPIJ_008921</name>
</gene>
<dbReference type="InterPro" id="IPR019191">
    <property type="entry name" value="Essential_protein_Yae1_N"/>
</dbReference>
<dbReference type="InterPro" id="IPR052436">
    <property type="entry name" value="LTO1_adapter"/>
</dbReference>
<feature type="domain" description="Essential protein Yae1 N-terminal" evidence="3">
    <location>
        <begin position="17"/>
        <end position="54"/>
    </location>
</feature>
<dbReference type="PANTHER" id="PTHR28532:SF1">
    <property type="entry name" value="ORAL CANCER OVEREXPRESSED 1"/>
    <property type="match status" value="1"/>
</dbReference>
<dbReference type="PANTHER" id="PTHR28532">
    <property type="entry name" value="GEO13458P1"/>
    <property type="match status" value="1"/>
</dbReference>
<proteinExistence type="inferred from homology"/>
<accession>A0A9P8PTK3</accession>
<reference evidence="4" key="1">
    <citation type="journal article" date="2021" name="Open Biol.">
        <title>Shared evolutionary footprints suggest mitochondrial oxidative damage underlies multiple complex I losses in fungi.</title>
        <authorList>
            <person name="Schikora-Tamarit M.A."/>
            <person name="Marcet-Houben M."/>
            <person name="Nosek J."/>
            <person name="Gabaldon T."/>
        </authorList>
    </citation>
    <scope>NUCLEOTIDE SEQUENCE</scope>
    <source>
        <strain evidence="4">CBS2887</strain>
    </source>
</reference>
<feature type="compositionally biased region" description="Gly residues" evidence="2">
    <location>
        <begin position="140"/>
        <end position="155"/>
    </location>
</feature>
<dbReference type="AlphaFoldDB" id="A0A9P8PTK3"/>
<reference evidence="4" key="2">
    <citation type="submission" date="2021-01" db="EMBL/GenBank/DDBJ databases">
        <authorList>
            <person name="Schikora-Tamarit M.A."/>
        </authorList>
    </citation>
    <scope>NUCLEOTIDE SEQUENCE</scope>
    <source>
        <strain evidence="4">CBS2887</strain>
    </source>
</reference>
<evidence type="ECO:0000313" key="4">
    <source>
        <dbReference type="EMBL" id="KAH3678163.1"/>
    </source>
</evidence>
<sequence length="164" mass="18274">MDFDDVLNLEEQFYQDGFAYGQAQSALTSFKEGKEYGLQTAFQKYLLVGQIQGLFDILELTHIELSTQAANNIKQIKEFLTQITYDNDYGNVINTEKIITKIRNKMRVLVNLIPELDKKSCNLSNMDELSRFIGGLEGENGNGNGKNSGTTGTGIGALTDDGMW</sequence>
<comment type="similarity">
    <text evidence="1">Belongs to the LTO1 family.</text>
</comment>
<name>A0A9P8PTK3_WICPI</name>
<comment type="caution">
    <text evidence="4">The sequence shown here is derived from an EMBL/GenBank/DDBJ whole genome shotgun (WGS) entry which is preliminary data.</text>
</comment>
<protein>
    <recommendedName>
        <fullName evidence="3">Essential protein Yae1 N-terminal domain-containing protein</fullName>
    </recommendedName>
</protein>
<organism evidence="4 5">
    <name type="scientific">Wickerhamomyces pijperi</name>
    <name type="common">Yeast</name>
    <name type="synonym">Pichia pijperi</name>
    <dbReference type="NCBI Taxonomy" id="599730"/>
    <lineage>
        <taxon>Eukaryota</taxon>
        <taxon>Fungi</taxon>
        <taxon>Dikarya</taxon>
        <taxon>Ascomycota</taxon>
        <taxon>Saccharomycotina</taxon>
        <taxon>Saccharomycetes</taxon>
        <taxon>Phaffomycetales</taxon>
        <taxon>Wickerhamomycetaceae</taxon>
        <taxon>Wickerhamomyces</taxon>
    </lineage>
</organism>
<evidence type="ECO:0000313" key="5">
    <source>
        <dbReference type="Proteomes" id="UP000774326"/>
    </source>
</evidence>
<evidence type="ECO:0000256" key="2">
    <source>
        <dbReference type="SAM" id="MobiDB-lite"/>
    </source>
</evidence>
<dbReference type="OrthoDB" id="48036at2759"/>
<dbReference type="Proteomes" id="UP000774326">
    <property type="component" value="Unassembled WGS sequence"/>
</dbReference>
<feature type="region of interest" description="Disordered" evidence="2">
    <location>
        <begin position="140"/>
        <end position="164"/>
    </location>
</feature>
<evidence type="ECO:0000256" key="1">
    <source>
        <dbReference type="ARBA" id="ARBA00038090"/>
    </source>
</evidence>